<organism evidence="1">
    <name type="scientific">viral metagenome</name>
    <dbReference type="NCBI Taxonomy" id="1070528"/>
    <lineage>
        <taxon>unclassified sequences</taxon>
        <taxon>metagenomes</taxon>
        <taxon>organismal metagenomes</taxon>
    </lineage>
</organism>
<reference evidence="1" key="1">
    <citation type="journal article" date="2020" name="Nature">
        <title>Giant virus diversity and host interactions through global metagenomics.</title>
        <authorList>
            <person name="Schulz F."/>
            <person name="Roux S."/>
            <person name="Paez-Espino D."/>
            <person name="Jungbluth S."/>
            <person name="Walsh D.A."/>
            <person name="Denef V.J."/>
            <person name="McMahon K.D."/>
            <person name="Konstantinidis K.T."/>
            <person name="Eloe-Fadrosh E.A."/>
            <person name="Kyrpides N.C."/>
            <person name="Woyke T."/>
        </authorList>
    </citation>
    <scope>NUCLEOTIDE SEQUENCE</scope>
    <source>
        <strain evidence="1">GVMAG-S-1101165-84</strain>
    </source>
</reference>
<sequence length="553" mass="63819">MSLTLVTAMLKIYDIEYNEKRNGKCLEDRLNHFQSLVETGLPLVIYVSEIYRGAVEERCRGFDQVRLVVIELADTWTYKEVVKWKETIPAHRNVAKDTFEFLTLMTAKAEFMSQTVESNPFQSDKFAWVDFNVFHVLFNGFTSQEVLKGMRSAQLKPEHTFLVPGCWDKGRGLDRNSIHWRFCGGFFLATAQGIQEFFALHQKHLGSAFDGMTWEVNFWAWLELNAGWQPSWFKAGHDSTLIEIPQAFFSCTQPGQWLTKVDGVQAGTYDYPVLQNYHPTSSSYVEFQGVPYLNVRYVNYLLTPPGLYIIHDPSMHLRTENLLTTLSEDRLTRQDGHFLKTVTSLPTFDDSIRGLEDIRLYTIADGLRFIATQRQYSPSQQNRMVMGSVDLSENTLTDLVLVEPPQPTGCEKNWIPLVHQGSEHFIYQWFPYQVGVQENGQLRIVIEKGMPNLFNRIRGSTTFVEDGSGLIGVVHYSEDRSPRHYYHMLVRLDKETLLPTERSQPFVFGRLGVEFCIGMASRAGKFQFWYSQHDRDPVWLLVPRTAFSFVRVA</sequence>
<evidence type="ECO:0000313" key="1">
    <source>
        <dbReference type="EMBL" id="QHU11083.1"/>
    </source>
</evidence>
<accession>A0A6C0K0K7</accession>
<dbReference type="AlphaFoldDB" id="A0A6C0K0K7"/>
<protein>
    <submittedName>
        <fullName evidence="1">Uncharacterized protein</fullName>
    </submittedName>
</protein>
<name>A0A6C0K0K7_9ZZZZ</name>
<dbReference type="EMBL" id="MN740778">
    <property type="protein sequence ID" value="QHU11083.1"/>
    <property type="molecule type" value="Genomic_DNA"/>
</dbReference>
<proteinExistence type="predicted"/>